<dbReference type="Gene3D" id="1.20.5.110">
    <property type="match status" value="1"/>
</dbReference>
<accession>A0A6G5A1T8</accession>
<dbReference type="InterPro" id="IPR018256">
    <property type="entry name" value="Ribosomal_eL13_CS"/>
</dbReference>
<name>A0A6G5A1T8_RHIMP</name>
<sequence>MPMVLATLLAIPAALSSSREKPLPRRCFVLYLKPGHLITGRRAPLTGLGAIAWTPPHGSFEMAPKRNNMVPNGHFHKDWQRYVKTWFNQPMRKKRRHAHRVKRARAIAPRPVKGALRPVIRCPGFKYNTKQRLGKGFSLEELKAAGIAKRVARTIGIAVDYRRRNKSVESLQQNVQRLKEYRSKLILFPRKASKPAKGDATEEEQKLATQLKGVVMPLKKTTHREKPRVPTEEERKYCAYVHLRQAKAKARLWGKRAKKAREAAESMEAQAPKKG</sequence>
<evidence type="ECO:0000256" key="4">
    <source>
        <dbReference type="ARBA" id="ARBA00058367"/>
    </source>
</evidence>
<dbReference type="InterPro" id="IPR001380">
    <property type="entry name" value="Ribosomal_eL13"/>
</dbReference>
<evidence type="ECO:0000256" key="7">
    <source>
        <dbReference type="SAM" id="SignalP"/>
    </source>
</evidence>
<feature type="chain" id="PRO_5026251211" description="60S ribosomal protein L13" evidence="7">
    <location>
        <begin position="19"/>
        <end position="275"/>
    </location>
</feature>
<evidence type="ECO:0000256" key="5">
    <source>
        <dbReference type="ARBA" id="ARBA00065437"/>
    </source>
</evidence>
<feature type="signal peptide" evidence="7">
    <location>
        <begin position="1"/>
        <end position="18"/>
    </location>
</feature>
<keyword evidence="3 6" id="KW-0687">Ribonucleoprotein</keyword>
<reference evidence="8" key="1">
    <citation type="submission" date="2020-03" db="EMBL/GenBank/DDBJ databases">
        <title>A transcriptome and proteome of the tick Rhipicephalus microplus shaped by the genetic composition of its hosts and developmental stage.</title>
        <authorList>
            <person name="Garcia G.R."/>
            <person name="Ribeiro J.M.C."/>
            <person name="Maruyama S.R."/>
            <person name="Gardinasse L.G."/>
            <person name="Nelson K."/>
            <person name="Ferreira B.R."/>
            <person name="Andrade T.G."/>
            <person name="Santos I.K.F.M."/>
        </authorList>
    </citation>
    <scope>NUCLEOTIDE SEQUENCE</scope>
    <source>
        <strain evidence="8">NSGR</strain>
        <tissue evidence="8">Salivary glands</tissue>
    </source>
</reference>
<comment type="similarity">
    <text evidence="1 6">Belongs to the eukaryotic ribosomal protein eL13 family.</text>
</comment>
<dbReference type="PROSITE" id="PS01104">
    <property type="entry name" value="RIBOSOMAL_L13E"/>
    <property type="match status" value="1"/>
</dbReference>
<proteinExistence type="inferred from homology"/>
<dbReference type="GO" id="GO:0003735">
    <property type="term" value="F:structural constituent of ribosome"/>
    <property type="evidence" value="ECO:0007669"/>
    <property type="project" value="InterPro"/>
</dbReference>
<keyword evidence="2 6" id="KW-0689">Ribosomal protein</keyword>
<dbReference type="GO" id="GO:0006412">
    <property type="term" value="P:translation"/>
    <property type="evidence" value="ECO:0007669"/>
    <property type="project" value="InterPro"/>
</dbReference>
<dbReference type="Pfam" id="PF01294">
    <property type="entry name" value="Ribosomal_L13e"/>
    <property type="match status" value="1"/>
</dbReference>
<protein>
    <recommendedName>
        <fullName evidence="6">60S ribosomal protein L13</fullName>
    </recommendedName>
</protein>
<evidence type="ECO:0000256" key="6">
    <source>
        <dbReference type="RuleBase" id="RU000572"/>
    </source>
</evidence>
<comment type="function">
    <text evidence="4">Component of the ribosome, a large ribonucleoprotein complex responsible for the synthesis of proteins in the cell. The small ribosomal subunit (SSU) binds messenger RNAs (mRNAs) and translates the encoded message by selecting cognate aminoacyl-transfer RNA (tRNA) molecules. The large subunit (LSU) contains the ribosomal catalytic site termed the peptidyl transferase center (PTC), which catalyzes the formation of peptide bonds, thereby polymerizing the amino acids delivered by tRNAs into a polypeptide chain. The nascent polypeptides leave the ribosome through a tunnel in the LSU and interact with protein factors that function in enzymatic processing, targeting, and the membrane insertion of nascent chains at the exit of the ribosomal tunnel. As part of the LSU, it is probably required for its formation and the maturation of rRNAs.</text>
</comment>
<dbReference type="EMBL" id="GIKN01001910">
    <property type="protein sequence ID" value="NIE44183.1"/>
    <property type="molecule type" value="Transcribed_RNA"/>
</dbReference>
<evidence type="ECO:0000256" key="2">
    <source>
        <dbReference type="ARBA" id="ARBA00022980"/>
    </source>
</evidence>
<dbReference type="GO" id="GO:0003723">
    <property type="term" value="F:RNA binding"/>
    <property type="evidence" value="ECO:0007669"/>
    <property type="project" value="TreeGrafter"/>
</dbReference>
<evidence type="ECO:0000256" key="3">
    <source>
        <dbReference type="ARBA" id="ARBA00023274"/>
    </source>
</evidence>
<comment type="subunit">
    <text evidence="5">Component of the 60S large ribosomal subunit (LSU).</text>
</comment>
<dbReference type="AlphaFoldDB" id="A0A6G5A1T8"/>
<keyword evidence="7" id="KW-0732">Signal</keyword>
<dbReference type="FunFam" id="1.20.5.110:FF:000003">
    <property type="entry name" value="60S ribosomal protein L13"/>
    <property type="match status" value="1"/>
</dbReference>
<dbReference type="PANTHER" id="PTHR11722:SF0">
    <property type="entry name" value="LARGE RIBOSOMAL SUBUNIT PROTEIN EL13"/>
    <property type="match status" value="1"/>
</dbReference>
<organism evidence="8">
    <name type="scientific">Rhipicephalus microplus</name>
    <name type="common">Cattle tick</name>
    <name type="synonym">Boophilus microplus</name>
    <dbReference type="NCBI Taxonomy" id="6941"/>
    <lineage>
        <taxon>Eukaryota</taxon>
        <taxon>Metazoa</taxon>
        <taxon>Ecdysozoa</taxon>
        <taxon>Arthropoda</taxon>
        <taxon>Chelicerata</taxon>
        <taxon>Arachnida</taxon>
        <taxon>Acari</taxon>
        <taxon>Parasitiformes</taxon>
        <taxon>Ixodida</taxon>
        <taxon>Ixodoidea</taxon>
        <taxon>Ixodidae</taxon>
        <taxon>Rhipicephalinae</taxon>
        <taxon>Rhipicephalus</taxon>
        <taxon>Boophilus</taxon>
    </lineage>
</organism>
<dbReference type="VEuPathDB" id="VectorBase:LOC119177174"/>
<dbReference type="GO" id="GO:0022625">
    <property type="term" value="C:cytosolic large ribosomal subunit"/>
    <property type="evidence" value="ECO:0007669"/>
    <property type="project" value="TreeGrafter"/>
</dbReference>
<evidence type="ECO:0000313" key="8">
    <source>
        <dbReference type="EMBL" id="NIE44183.1"/>
    </source>
</evidence>
<dbReference type="PANTHER" id="PTHR11722">
    <property type="entry name" value="60S RIBOSOMAL PROTEIN L13"/>
    <property type="match status" value="1"/>
</dbReference>
<evidence type="ECO:0000256" key="1">
    <source>
        <dbReference type="ARBA" id="ARBA00005640"/>
    </source>
</evidence>
<dbReference type="HAMAP" id="MF_00499">
    <property type="entry name" value="Ribosomal_eL13"/>
    <property type="match status" value="1"/>
</dbReference>
<dbReference type="OrthoDB" id="10264538at2759"/>